<evidence type="ECO:0000313" key="2">
    <source>
        <dbReference type="Proteomes" id="UP000069771"/>
    </source>
</evidence>
<name>A0A140DYZ7_9FIRM</name>
<gene>
    <name evidence="1" type="ORF">AALO17_27400</name>
</gene>
<organism evidence="1 2">
    <name type="scientific">Faecalibaculum rodentium</name>
    <dbReference type="NCBI Taxonomy" id="1702221"/>
    <lineage>
        <taxon>Bacteria</taxon>
        <taxon>Bacillati</taxon>
        <taxon>Bacillota</taxon>
        <taxon>Erysipelotrichia</taxon>
        <taxon>Erysipelotrichales</taxon>
        <taxon>Erysipelotrichaceae</taxon>
        <taxon>Faecalibaculum</taxon>
    </lineage>
</organism>
<reference evidence="1 2" key="1">
    <citation type="journal article" date="2016" name="Gut Pathog.">
        <title>Whole genome sequencing of "Faecalibaculum rodentium" ALO17, isolated from C57BL/6J laboratory mouse feces.</title>
        <authorList>
            <person name="Lim S."/>
            <person name="Chang D.H."/>
            <person name="Ahn S."/>
            <person name="Kim B.C."/>
        </authorList>
    </citation>
    <scope>NUCLEOTIDE SEQUENCE [LARGE SCALE GENOMIC DNA]</scope>
    <source>
        <strain evidence="1 2">Alo17</strain>
    </source>
</reference>
<protein>
    <submittedName>
        <fullName evidence="1">Uncharacterized protein</fullName>
    </submittedName>
</protein>
<dbReference type="KEGG" id="fro:AALO17_27400"/>
<dbReference type="EMBL" id="CP011391">
    <property type="protein sequence ID" value="AMK55874.1"/>
    <property type="molecule type" value="Genomic_DNA"/>
</dbReference>
<keyword evidence="2" id="KW-1185">Reference proteome</keyword>
<dbReference type="Proteomes" id="UP000069771">
    <property type="component" value="Chromosome"/>
</dbReference>
<dbReference type="AlphaFoldDB" id="A0A140DYZ7"/>
<sequence>MGYSSVIQAEILVCNFSERQICENEEWENEKIREIFRKT</sequence>
<evidence type="ECO:0000313" key="1">
    <source>
        <dbReference type="EMBL" id="AMK55874.1"/>
    </source>
</evidence>
<proteinExistence type="predicted"/>
<accession>A0A140DYZ7</accession>
<dbReference type="STRING" id="1702221.AALO17_27400"/>